<evidence type="ECO:0000313" key="2">
    <source>
        <dbReference type="Proteomes" id="UP000239425"/>
    </source>
</evidence>
<dbReference type="AlphaFoldDB" id="A0A2S5RI04"/>
<protein>
    <submittedName>
        <fullName evidence="1">Uncharacterized protein</fullName>
    </submittedName>
</protein>
<sequence length="77" mass="9165">MDKGYHTLHCILCWQQQSRHSHDLYKKPREFEAGFYTERTLVERMFNTLKIDTPCSSTAYILSFETSVPKKKIKTHI</sequence>
<dbReference type="Proteomes" id="UP000239425">
    <property type="component" value="Unassembled WGS sequence"/>
</dbReference>
<accession>A0A2S5RI04</accession>
<comment type="caution">
    <text evidence="1">The sequence shown here is derived from an EMBL/GenBank/DDBJ whole genome shotgun (WGS) entry which is preliminary data.</text>
</comment>
<dbReference type="EMBL" id="PHHC01000027">
    <property type="protein sequence ID" value="PPE06852.1"/>
    <property type="molecule type" value="Genomic_DNA"/>
</dbReference>
<organism evidence="1 2">
    <name type="scientific">Holospora curviuscula</name>
    <dbReference type="NCBI Taxonomy" id="1082868"/>
    <lineage>
        <taxon>Bacteria</taxon>
        <taxon>Pseudomonadati</taxon>
        <taxon>Pseudomonadota</taxon>
        <taxon>Alphaproteobacteria</taxon>
        <taxon>Holosporales</taxon>
        <taxon>Holosporaceae</taxon>
        <taxon>Holospora</taxon>
    </lineage>
</organism>
<evidence type="ECO:0000313" key="1">
    <source>
        <dbReference type="EMBL" id="PPE06852.1"/>
    </source>
</evidence>
<name>A0A2S5RI04_9PROT</name>
<gene>
    <name evidence="1" type="ORF">HCUR_00128</name>
</gene>
<keyword evidence="2" id="KW-1185">Reference proteome</keyword>
<reference evidence="1 2" key="1">
    <citation type="submission" date="2017-11" db="EMBL/GenBank/DDBJ databases">
        <title>Comparative genomic analysis of Holospora spp., intranuclear symbionts of paramecia.</title>
        <authorList>
            <person name="Garushyants S.K."/>
            <person name="Beliavskaya A."/>
            <person name="Malko D.B."/>
            <person name="Logacheva M.D."/>
            <person name="Rautian M.S."/>
            <person name="Gelfand M.S."/>
        </authorList>
    </citation>
    <scope>NUCLEOTIDE SEQUENCE [LARGE SCALE GENOMIC DNA]</scope>
    <source>
        <strain evidence="2">02AZ16</strain>
    </source>
</reference>
<proteinExistence type="predicted"/>